<accession>A0ABP9NJK1</accession>
<keyword evidence="3" id="KW-1185">Reference proteome</keyword>
<dbReference type="RefSeq" id="WP_345492730.1">
    <property type="nucleotide sequence ID" value="NZ_BAABHY010000014.1"/>
</dbReference>
<name>A0ABP9NJK1_9GAMM</name>
<sequence>MSDNNFTHPKMDVERVNEIKKASFWVSQLFILVATVLGVYLAASQGYKQAVQFENMTSYKENYYLQKSLQYELQDNISLLKDLMTRLQDPNNYGARSESLNFYSLVWENMKFSKTTLGTPPEFLRIAQQFYRNIATTQQKIAKGDISTAYGIKQFQEQIDIVEQQLIPALEKSTDQIKKELDGSDVIL</sequence>
<proteinExistence type="predicted"/>
<evidence type="ECO:0000313" key="2">
    <source>
        <dbReference type="EMBL" id="GAA5114853.1"/>
    </source>
</evidence>
<keyword evidence="1" id="KW-0812">Transmembrane</keyword>
<evidence type="ECO:0000256" key="1">
    <source>
        <dbReference type="SAM" id="Phobius"/>
    </source>
</evidence>
<dbReference type="Proteomes" id="UP001500171">
    <property type="component" value="Unassembled WGS sequence"/>
</dbReference>
<keyword evidence="1" id="KW-1133">Transmembrane helix</keyword>
<evidence type="ECO:0000313" key="3">
    <source>
        <dbReference type="Proteomes" id="UP001500171"/>
    </source>
</evidence>
<protein>
    <submittedName>
        <fullName evidence="2">Uncharacterized protein</fullName>
    </submittedName>
</protein>
<comment type="caution">
    <text evidence="2">The sequence shown here is derived from an EMBL/GenBank/DDBJ whole genome shotgun (WGS) entry which is preliminary data.</text>
</comment>
<organism evidence="2 3">
    <name type="scientific">Orbus sasakiae</name>
    <dbReference type="NCBI Taxonomy" id="1078475"/>
    <lineage>
        <taxon>Bacteria</taxon>
        <taxon>Pseudomonadati</taxon>
        <taxon>Pseudomonadota</taxon>
        <taxon>Gammaproteobacteria</taxon>
        <taxon>Orbales</taxon>
        <taxon>Orbaceae</taxon>
        <taxon>Orbus</taxon>
    </lineage>
</organism>
<reference evidence="3" key="1">
    <citation type="journal article" date="2019" name="Int. J. Syst. Evol. Microbiol.">
        <title>The Global Catalogue of Microorganisms (GCM) 10K type strain sequencing project: providing services to taxonomists for standard genome sequencing and annotation.</title>
        <authorList>
            <consortium name="The Broad Institute Genomics Platform"/>
            <consortium name="The Broad Institute Genome Sequencing Center for Infectious Disease"/>
            <person name="Wu L."/>
            <person name="Ma J."/>
        </authorList>
    </citation>
    <scope>NUCLEOTIDE SEQUENCE [LARGE SCALE GENOMIC DNA]</scope>
    <source>
        <strain evidence="3">JCM 18050</strain>
    </source>
</reference>
<feature type="transmembrane region" description="Helical" evidence="1">
    <location>
        <begin position="22"/>
        <end position="43"/>
    </location>
</feature>
<dbReference type="EMBL" id="BAABHY010000014">
    <property type="protein sequence ID" value="GAA5114853.1"/>
    <property type="molecule type" value="Genomic_DNA"/>
</dbReference>
<gene>
    <name evidence="2" type="ORF">GCM10023211_24940</name>
</gene>
<keyword evidence="1" id="KW-0472">Membrane</keyword>